<proteinExistence type="predicted"/>
<evidence type="ECO:0000313" key="2">
    <source>
        <dbReference type="Proteomes" id="UP001500459"/>
    </source>
</evidence>
<dbReference type="EMBL" id="BAABCW010000021">
    <property type="protein sequence ID" value="GAA3519291.1"/>
    <property type="molecule type" value="Genomic_DNA"/>
</dbReference>
<organism evidence="1 2">
    <name type="scientific">Aquimarina addita</name>
    <dbReference type="NCBI Taxonomy" id="870485"/>
    <lineage>
        <taxon>Bacteria</taxon>
        <taxon>Pseudomonadati</taxon>
        <taxon>Bacteroidota</taxon>
        <taxon>Flavobacteriia</taxon>
        <taxon>Flavobacteriales</taxon>
        <taxon>Flavobacteriaceae</taxon>
        <taxon>Aquimarina</taxon>
    </lineage>
</organism>
<gene>
    <name evidence="1" type="ORF">GCM10022393_36830</name>
</gene>
<sequence>MNYEKIDKTIHTFLEEFNEMCRTERRDFLIRERLVNYESGSSIKKYNVTYRVKRKQNTWTIEAVSNGFWIFRRKFLLLKITPKKNNLNFTGLYTTSIRDFEESLLSQKLKDYLNTCKKLPHNAFVRS</sequence>
<dbReference type="Proteomes" id="UP001500459">
    <property type="component" value="Unassembled WGS sequence"/>
</dbReference>
<comment type="caution">
    <text evidence="1">The sequence shown here is derived from an EMBL/GenBank/DDBJ whole genome shotgun (WGS) entry which is preliminary data.</text>
</comment>
<name>A0ABP6URC3_9FLAO</name>
<evidence type="ECO:0000313" key="1">
    <source>
        <dbReference type="EMBL" id="GAA3519291.1"/>
    </source>
</evidence>
<keyword evidence="2" id="KW-1185">Reference proteome</keyword>
<dbReference type="RefSeq" id="WP_344929959.1">
    <property type="nucleotide sequence ID" value="NZ_BAABCW010000021.1"/>
</dbReference>
<protein>
    <submittedName>
        <fullName evidence="1">Uncharacterized protein</fullName>
    </submittedName>
</protein>
<reference evidence="2" key="1">
    <citation type="journal article" date="2019" name="Int. J. Syst. Evol. Microbiol.">
        <title>The Global Catalogue of Microorganisms (GCM) 10K type strain sequencing project: providing services to taxonomists for standard genome sequencing and annotation.</title>
        <authorList>
            <consortium name="The Broad Institute Genomics Platform"/>
            <consortium name="The Broad Institute Genome Sequencing Center for Infectious Disease"/>
            <person name="Wu L."/>
            <person name="Ma J."/>
        </authorList>
    </citation>
    <scope>NUCLEOTIDE SEQUENCE [LARGE SCALE GENOMIC DNA]</scope>
    <source>
        <strain evidence="2">JCM 17106</strain>
    </source>
</reference>
<accession>A0ABP6URC3</accession>